<dbReference type="Pfam" id="PF12833">
    <property type="entry name" value="HTH_18"/>
    <property type="match status" value="1"/>
</dbReference>
<evidence type="ECO:0000256" key="1">
    <source>
        <dbReference type="ARBA" id="ARBA00023015"/>
    </source>
</evidence>
<dbReference type="OrthoDB" id="9802263at2"/>
<dbReference type="SMART" id="SM00342">
    <property type="entry name" value="HTH_ARAC"/>
    <property type="match status" value="1"/>
</dbReference>
<dbReference type="AlphaFoldDB" id="A0A330HDT7"/>
<name>A0A330HDT7_9HYPH</name>
<keyword evidence="2" id="KW-0238">DNA-binding</keyword>
<sequence length="323" mass="35087">MSEVDWLSHLLQIITVTGQLEVRCAYGAPWRVAWSQAAANEIPYHVIVKGRAILEDPETRTARELLSGDIVLLPHGAAHVLHDGSRQTPIRTHESRASAGWMFSRNSGQGEQLDLLCGRFFIAPPHDRLIRNYMPANLVARAMDGHGEEGAGSAANQLASLVGLMRMESARDRAGGRAILNALSSALFTLVLRAASEAEEAPEGLLALAGHPRLAPAIAAMFADPAQSWKLPDLADLCGMSRATFMRHCQDRLGCSALDLLTDLRMSLAANELKKPAISTETVAETVGYQSVSAFRRVFAERMGMTPGEWRRLSHKGEYLGAS</sequence>
<reference evidence="6" key="1">
    <citation type="submission" date="2018-06" db="EMBL/GenBank/DDBJ databases">
        <authorList>
            <person name="Helene L.C."/>
            <person name="Dall'Agnol R."/>
            <person name="Delamuta J.R."/>
            <person name="Hungria M."/>
        </authorList>
    </citation>
    <scope>NUCLEOTIDE SEQUENCE [LARGE SCALE GENOMIC DNA]</scope>
    <source>
        <strain evidence="6">AC99b</strain>
    </source>
</reference>
<dbReference type="EMBL" id="QMBP01000021">
    <property type="protein sequence ID" value="RAZ84719.1"/>
    <property type="molecule type" value="Genomic_DNA"/>
</dbReference>
<dbReference type="RefSeq" id="WP_112101027.1">
    <property type="nucleotide sequence ID" value="NZ_QMBP01000021.1"/>
</dbReference>
<protein>
    <submittedName>
        <fullName evidence="5">AraC family transcriptional regulator</fullName>
    </submittedName>
</protein>
<dbReference type="Gene3D" id="1.10.10.60">
    <property type="entry name" value="Homeodomain-like"/>
    <property type="match status" value="1"/>
</dbReference>
<gene>
    <name evidence="5" type="ORF">DPM33_30145</name>
</gene>
<dbReference type="GO" id="GO:0043565">
    <property type="term" value="F:sequence-specific DNA binding"/>
    <property type="evidence" value="ECO:0007669"/>
    <property type="project" value="InterPro"/>
</dbReference>
<dbReference type="GO" id="GO:0003700">
    <property type="term" value="F:DNA-binding transcription factor activity"/>
    <property type="evidence" value="ECO:0007669"/>
    <property type="project" value="InterPro"/>
</dbReference>
<dbReference type="PANTHER" id="PTHR46796">
    <property type="entry name" value="HTH-TYPE TRANSCRIPTIONAL ACTIVATOR RHAS-RELATED"/>
    <property type="match status" value="1"/>
</dbReference>
<dbReference type="Proteomes" id="UP000251558">
    <property type="component" value="Unassembled WGS sequence"/>
</dbReference>
<dbReference type="InterPro" id="IPR009057">
    <property type="entry name" value="Homeodomain-like_sf"/>
</dbReference>
<reference evidence="5 6" key="2">
    <citation type="submission" date="2018-07" db="EMBL/GenBank/DDBJ databases">
        <title>Diversity of Mesorhizobium strains in Brazil.</title>
        <authorList>
            <person name="Helene L.C.F."/>
            <person name="Dall'Agnol R."/>
            <person name="Delamuta J.R.M."/>
            <person name="Hungria M."/>
        </authorList>
    </citation>
    <scope>NUCLEOTIDE SEQUENCE [LARGE SCALE GENOMIC DNA]</scope>
    <source>
        <strain evidence="5 6">AC99b</strain>
    </source>
</reference>
<keyword evidence="6" id="KW-1185">Reference proteome</keyword>
<feature type="domain" description="HTH araC/xylS-type" evidence="4">
    <location>
        <begin position="212"/>
        <end position="313"/>
    </location>
</feature>
<evidence type="ECO:0000313" key="5">
    <source>
        <dbReference type="EMBL" id="RAZ84719.1"/>
    </source>
</evidence>
<accession>A0A330HDT7</accession>
<evidence type="ECO:0000313" key="6">
    <source>
        <dbReference type="Proteomes" id="UP000251558"/>
    </source>
</evidence>
<evidence type="ECO:0000256" key="2">
    <source>
        <dbReference type="ARBA" id="ARBA00023125"/>
    </source>
</evidence>
<evidence type="ECO:0000256" key="3">
    <source>
        <dbReference type="ARBA" id="ARBA00023163"/>
    </source>
</evidence>
<dbReference type="InterPro" id="IPR018060">
    <property type="entry name" value="HTH_AraC"/>
</dbReference>
<evidence type="ECO:0000259" key="4">
    <source>
        <dbReference type="PROSITE" id="PS01124"/>
    </source>
</evidence>
<proteinExistence type="predicted"/>
<keyword evidence="3" id="KW-0804">Transcription</keyword>
<dbReference type="SUPFAM" id="SSF46689">
    <property type="entry name" value="Homeodomain-like"/>
    <property type="match status" value="2"/>
</dbReference>
<dbReference type="InterPro" id="IPR050204">
    <property type="entry name" value="AraC_XylS_family_regulators"/>
</dbReference>
<keyword evidence="1" id="KW-0805">Transcription regulation</keyword>
<dbReference type="InterPro" id="IPR032783">
    <property type="entry name" value="AraC_lig"/>
</dbReference>
<dbReference type="Pfam" id="PF12852">
    <property type="entry name" value="Cupin_6"/>
    <property type="match status" value="1"/>
</dbReference>
<organism evidence="5 6">
    <name type="scientific">Mesorhizobium hawassense</name>
    <dbReference type="NCBI Taxonomy" id="1209954"/>
    <lineage>
        <taxon>Bacteria</taxon>
        <taxon>Pseudomonadati</taxon>
        <taxon>Pseudomonadota</taxon>
        <taxon>Alphaproteobacteria</taxon>
        <taxon>Hyphomicrobiales</taxon>
        <taxon>Phyllobacteriaceae</taxon>
        <taxon>Mesorhizobium</taxon>
    </lineage>
</organism>
<dbReference type="PANTHER" id="PTHR46796:SF7">
    <property type="entry name" value="ARAC FAMILY TRANSCRIPTIONAL REGULATOR"/>
    <property type="match status" value="1"/>
</dbReference>
<comment type="caution">
    <text evidence="5">The sequence shown here is derived from an EMBL/GenBank/DDBJ whole genome shotgun (WGS) entry which is preliminary data.</text>
</comment>
<dbReference type="PROSITE" id="PS01124">
    <property type="entry name" value="HTH_ARAC_FAMILY_2"/>
    <property type="match status" value="1"/>
</dbReference>